<sequence>MRVIEMSMERRRNERAGKTGDPRENPLTDGIARHDSHLGKSCYPAGDFSHVQAVPELPRTPLKREKKDIEKKERKGERGRRAMRRWRCSGFQVFSVLHSHGWAVTERCPWKREEPRKASDEEWGVRGGQKNGFHYPRLSPAALLSTRCIMDKYATMDVACYLTMALRALPVPTAPRCPVANTSRDELVPFMLGHTGIDDARRLLASRILNPCYSKVLGTTIQVDWEEGNDQKVLPNEAVRKGAIPNKNRKRIHRRRMGDSSMRTSRYFSDFDQRARKRASKSDVKPCLDHQCNAARKQNDSLGGHFNGCSLRISRPPKTLPERCFTVDMIEFFLTVVPSKLEPPFYGFTPHFLSERAQRGDTGDAREVGWIPVGTPRPRSRSEEAIRAILTRTSSVSSLLRARRAVFPPYRCSQRESYRTSRPIIFITRVASDLDGASPELIESRREEKSFESTYENCSLGTSNNCDRNSFEGIFGGAMGCQDECFGVIDIVSEMHPHAPNKIIRKAHMHTAVLEAVHVAVMMIVAVDLTLPGGSYRRLEISSSVLGHGDWLCTASEIGLPHISSMVLTTAHYHSRLPFHFVMRPTGNFQQQQCVLRVSEEIWVALNVEVLRANEDSPTSGIVQHNSHLRKSGVNRPKIEPGLPWWETSSLTAHSLLYKNRICSLNYGRPDEQPPSHKKNSKVFVLHQTAEFRIGVNLSFAIQNESHLQLHISANHSQGAHSHSYINVSVTEGASVPVLFMLPEAVSWMRLTTAGHTHLRNPSRCDCPTTKDAAPSVTLAYIGCVVLIFSAPDYWPVERESVTAVLKMMDFKHIYGKVTFTFGSQFIQHALNVSEPIAGLQGNTQRVPYCQVWCNTGYSLEPQPMNTHTPEPRVYTRLWSLTYRSLNSRNFPIPNNIVKLSARECGALYLRRNLLNSVAGLLLRPVSYYAFAPLRLNGTRFGWMRGVTLVWRLAFTSMYCAHPVEPERYSRSGKKRVYVVHWSRFGACVRRSWRHGNAMLMANDQPPSMKPPAIVHVVTPAERKKKQKATSATPVLREASWRGNLQIFPAQAFQTAIVHKHTLPLVLTVSDTSWVTVALSSSSTVTASNQCAVDIGIFVHKTAGSSLQRDDEAIVKGESLDEASRAKTKAFRKQSSIFNTADVSSPVSRRGINLVFTMLARCRPRSVRARDGEAPRARPSSVDAIDGSTGAAQYSSRTVLIRGRVGESSAVAARPCGR</sequence>
<feature type="compositionally biased region" description="Basic and acidic residues" evidence="1">
    <location>
        <begin position="62"/>
        <end position="80"/>
    </location>
</feature>
<evidence type="ECO:0000313" key="2">
    <source>
        <dbReference type="EMBL" id="KAJ8871813.1"/>
    </source>
</evidence>
<feature type="compositionally biased region" description="Basic residues" evidence="1">
    <location>
        <begin position="247"/>
        <end position="256"/>
    </location>
</feature>
<comment type="caution">
    <text evidence="2">The sequence shown here is derived from an EMBL/GenBank/DDBJ whole genome shotgun (WGS) entry which is preliminary data.</text>
</comment>
<keyword evidence="3" id="KW-1185">Reference proteome</keyword>
<reference evidence="2 3" key="1">
    <citation type="submission" date="2023-02" db="EMBL/GenBank/DDBJ databases">
        <title>LHISI_Scaffold_Assembly.</title>
        <authorList>
            <person name="Stuart O.P."/>
            <person name="Cleave R."/>
            <person name="Magrath M.J.L."/>
            <person name="Mikheyev A.S."/>
        </authorList>
    </citation>
    <scope>NUCLEOTIDE SEQUENCE [LARGE SCALE GENOMIC DNA]</scope>
    <source>
        <strain evidence="2">Daus_M_001</strain>
        <tissue evidence="2">Leg muscle</tissue>
    </source>
</reference>
<organism evidence="2 3">
    <name type="scientific">Dryococelus australis</name>
    <dbReference type="NCBI Taxonomy" id="614101"/>
    <lineage>
        <taxon>Eukaryota</taxon>
        <taxon>Metazoa</taxon>
        <taxon>Ecdysozoa</taxon>
        <taxon>Arthropoda</taxon>
        <taxon>Hexapoda</taxon>
        <taxon>Insecta</taxon>
        <taxon>Pterygota</taxon>
        <taxon>Neoptera</taxon>
        <taxon>Polyneoptera</taxon>
        <taxon>Phasmatodea</taxon>
        <taxon>Verophasmatodea</taxon>
        <taxon>Anareolatae</taxon>
        <taxon>Phasmatidae</taxon>
        <taxon>Eurycanthinae</taxon>
        <taxon>Dryococelus</taxon>
    </lineage>
</organism>
<proteinExistence type="predicted"/>
<name>A0ABQ9GIG0_9NEOP</name>
<dbReference type="EMBL" id="JARBHB010000012">
    <property type="protein sequence ID" value="KAJ8871813.1"/>
    <property type="molecule type" value="Genomic_DNA"/>
</dbReference>
<evidence type="ECO:0000313" key="3">
    <source>
        <dbReference type="Proteomes" id="UP001159363"/>
    </source>
</evidence>
<dbReference type="Proteomes" id="UP001159363">
    <property type="component" value="Chromosome 11"/>
</dbReference>
<feature type="region of interest" description="Disordered" evidence="1">
    <location>
        <begin position="1"/>
        <end position="81"/>
    </location>
</feature>
<evidence type="ECO:0000256" key="1">
    <source>
        <dbReference type="SAM" id="MobiDB-lite"/>
    </source>
</evidence>
<accession>A0ABQ9GIG0</accession>
<gene>
    <name evidence="2" type="ORF">PR048_028153</name>
</gene>
<feature type="region of interest" description="Disordered" evidence="1">
    <location>
        <begin position="1167"/>
        <end position="1189"/>
    </location>
</feature>
<feature type="region of interest" description="Disordered" evidence="1">
    <location>
        <begin position="242"/>
        <end position="263"/>
    </location>
</feature>
<protein>
    <submittedName>
        <fullName evidence="2">Uncharacterized protein</fullName>
    </submittedName>
</protein>
<feature type="compositionally biased region" description="Basic and acidic residues" evidence="1">
    <location>
        <begin position="7"/>
        <end position="38"/>
    </location>
</feature>